<dbReference type="AlphaFoldDB" id="A0A3A2Z6P1"/>
<proteinExistence type="predicted"/>
<sequence>MPSGLICRGKRDIGSEELNDPNHARAFDIPFQPAAVDSISGGHLHETATIQPGVLDSRYACHRIGNDSAQASDHLNRFTATSSIPEDPCRQAGGSDITADPVEHRPPNDHSPLFGAGGISSTTDPAVHRSSVLDEQCQQIVDEIWGYQGIAPSFGADTIRLFGEPHMAQMVV</sequence>
<evidence type="ECO:0000256" key="1">
    <source>
        <dbReference type="SAM" id="MobiDB-lite"/>
    </source>
</evidence>
<dbReference type="EMBL" id="MVGC01000690">
    <property type="protein sequence ID" value="RJE17853.1"/>
    <property type="molecule type" value="Genomic_DNA"/>
</dbReference>
<organism evidence="2 3">
    <name type="scientific">Aspergillus sclerotialis</name>
    <dbReference type="NCBI Taxonomy" id="2070753"/>
    <lineage>
        <taxon>Eukaryota</taxon>
        <taxon>Fungi</taxon>
        <taxon>Dikarya</taxon>
        <taxon>Ascomycota</taxon>
        <taxon>Pezizomycotina</taxon>
        <taxon>Eurotiomycetes</taxon>
        <taxon>Eurotiomycetidae</taxon>
        <taxon>Eurotiales</taxon>
        <taxon>Aspergillaceae</taxon>
        <taxon>Aspergillus</taxon>
        <taxon>Aspergillus subgen. Polypaecilum</taxon>
    </lineage>
</organism>
<feature type="compositionally biased region" description="Basic and acidic residues" evidence="1">
    <location>
        <begin position="9"/>
        <end position="21"/>
    </location>
</feature>
<reference evidence="3" key="1">
    <citation type="submission" date="2017-02" db="EMBL/GenBank/DDBJ databases">
        <authorList>
            <person name="Tafer H."/>
            <person name="Lopandic K."/>
        </authorList>
    </citation>
    <scope>NUCLEOTIDE SEQUENCE [LARGE SCALE GENOMIC DNA]</scope>
    <source>
        <strain evidence="3">CBS 366.77</strain>
    </source>
</reference>
<protein>
    <submittedName>
        <fullName evidence="2">Uncharacterized protein</fullName>
    </submittedName>
</protein>
<accession>A0A3A2Z6P1</accession>
<evidence type="ECO:0000313" key="2">
    <source>
        <dbReference type="EMBL" id="RJE17853.1"/>
    </source>
</evidence>
<evidence type="ECO:0000313" key="3">
    <source>
        <dbReference type="Proteomes" id="UP000266188"/>
    </source>
</evidence>
<comment type="caution">
    <text evidence="2">The sequence shown here is derived from an EMBL/GenBank/DDBJ whole genome shotgun (WGS) entry which is preliminary data.</text>
</comment>
<feature type="region of interest" description="Disordered" evidence="1">
    <location>
        <begin position="1"/>
        <end position="21"/>
    </location>
</feature>
<dbReference type="Proteomes" id="UP000266188">
    <property type="component" value="Unassembled WGS sequence"/>
</dbReference>
<keyword evidence="3" id="KW-1185">Reference proteome</keyword>
<name>A0A3A2Z6P1_9EURO</name>
<gene>
    <name evidence="2" type="ORF">PHISCL_09810</name>
</gene>